<gene>
    <name evidence="1" type="ORF">EAH73_09930</name>
</gene>
<accession>A0A502GWA9</accession>
<keyword evidence="2" id="KW-1185">Reference proteome</keyword>
<reference evidence="1 2" key="1">
    <citation type="journal article" date="2019" name="Environ. Microbiol.">
        <title>Species interactions and distinct microbial communities in high Arctic permafrost affected cryosols are associated with the CH4 and CO2 gas fluxes.</title>
        <authorList>
            <person name="Altshuler I."/>
            <person name="Hamel J."/>
            <person name="Turney S."/>
            <person name="Magnuson E."/>
            <person name="Levesque R."/>
            <person name="Greer C."/>
            <person name="Whyte L.G."/>
        </authorList>
    </citation>
    <scope>NUCLEOTIDE SEQUENCE [LARGE SCALE GENOMIC DNA]</scope>
    <source>
        <strain evidence="1 2">S9.2P</strain>
    </source>
</reference>
<dbReference type="Proteomes" id="UP000317646">
    <property type="component" value="Unassembled WGS sequence"/>
</dbReference>
<dbReference type="AlphaFoldDB" id="A0A502GWA9"/>
<protein>
    <submittedName>
        <fullName evidence="1">Uncharacterized protein</fullName>
    </submittedName>
</protein>
<evidence type="ECO:0000313" key="2">
    <source>
        <dbReference type="Proteomes" id="UP000317646"/>
    </source>
</evidence>
<comment type="caution">
    <text evidence="1">The sequence shown here is derived from an EMBL/GenBank/DDBJ whole genome shotgun (WGS) entry which is preliminary data.</text>
</comment>
<evidence type="ECO:0000313" key="1">
    <source>
        <dbReference type="EMBL" id="TPG66697.1"/>
    </source>
</evidence>
<proteinExistence type="predicted"/>
<organism evidence="1 2">
    <name type="scientific">Hymenobacter nivis</name>
    <dbReference type="NCBI Taxonomy" id="1850093"/>
    <lineage>
        <taxon>Bacteria</taxon>
        <taxon>Pseudomonadati</taxon>
        <taxon>Bacteroidota</taxon>
        <taxon>Cytophagia</taxon>
        <taxon>Cytophagales</taxon>
        <taxon>Hymenobacteraceae</taxon>
        <taxon>Hymenobacter</taxon>
    </lineage>
</organism>
<name>A0A502GWA9_9BACT</name>
<sequence>MLPCAAGTAGYLERLNGAFTSKALEINALAAHEADTSLAVAVVPRAPLDSILINEANRTRRHALEQLCDKCSASALLQQDSLQFIEIYGRGYCHSYTLYVLNSKNQGIGYQRICAQPICRFLAKYPANSLLTIRKGKYFDGYGVLYVRSRYVNKTFTTEDISFLRTGAIEAELLK</sequence>
<dbReference type="EMBL" id="RCYZ01000003">
    <property type="protein sequence ID" value="TPG66697.1"/>
    <property type="molecule type" value="Genomic_DNA"/>
</dbReference>